<dbReference type="OrthoDB" id="9791874at2"/>
<feature type="transmembrane region" description="Helical" evidence="7">
    <location>
        <begin position="116"/>
        <end position="137"/>
    </location>
</feature>
<feature type="transmembrane region" description="Helical" evidence="7">
    <location>
        <begin position="149"/>
        <end position="168"/>
    </location>
</feature>
<evidence type="ECO:0000256" key="3">
    <source>
        <dbReference type="ARBA" id="ARBA00022475"/>
    </source>
</evidence>
<organism evidence="9 10">
    <name type="scientific">Geovibrio thiophilus</name>
    <dbReference type="NCBI Taxonomy" id="139438"/>
    <lineage>
        <taxon>Bacteria</taxon>
        <taxon>Pseudomonadati</taxon>
        <taxon>Deferribacterota</taxon>
        <taxon>Deferribacteres</taxon>
        <taxon>Deferribacterales</taxon>
        <taxon>Geovibrionaceae</taxon>
        <taxon>Geovibrio</taxon>
    </lineage>
</organism>
<evidence type="ECO:0000256" key="4">
    <source>
        <dbReference type="ARBA" id="ARBA00022692"/>
    </source>
</evidence>
<evidence type="ECO:0000313" key="9">
    <source>
        <dbReference type="EMBL" id="QAR33695.1"/>
    </source>
</evidence>
<evidence type="ECO:0000259" key="8">
    <source>
        <dbReference type="Pfam" id="PF03458"/>
    </source>
</evidence>
<feature type="transmembrane region" description="Helical" evidence="7">
    <location>
        <begin position="63"/>
        <end position="79"/>
    </location>
</feature>
<dbReference type="RefSeq" id="WP_128466981.1">
    <property type="nucleotide sequence ID" value="NZ_CP035108.1"/>
</dbReference>
<dbReference type="GO" id="GO:0005886">
    <property type="term" value="C:plasma membrane"/>
    <property type="evidence" value="ECO:0007669"/>
    <property type="project" value="UniProtKB-SubCell"/>
</dbReference>
<keyword evidence="4 7" id="KW-0812">Transmembrane</keyword>
<dbReference type="PANTHER" id="PTHR30506">
    <property type="entry name" value="INNER MEMBRANE PROTEIN"/>
    <property type="match status" value="1"/>
</dbReference>
<feature type="transmembrane region" description="Helical" evidence="7">
    <location>
        <begin position="6"/>
        <end position="24"/>
    </location>
</feature>
<dbReference type="EMBL" id="CP035108">
    <property type="protein sequence ID" value="QAR33695.1"/>
    <property type="molecule type" value="Genomic_DNA"/>
</dbReference>
<evidence type="ECO:0000313" key="10">
    <source>
        <dbReference type="Proteomes" id="UP000287502"/>
    </source>
</evidence>
<comment type="subcellular location">
    <subcellularLocation>
        <location evidence="1">Cell membrane</location>
        <topology evidence="1">Multi-pass membrane protein</topology>
    </subcellularLocation>
</comment>
<dbReference type="PANTHER" id="PTHR30506:SF3">
    <property type="entry name" value="UPF0126 INNER MEMBRANE PROTEIN YADS-RELATED"/>
    <property type="match status" value="1"/>
</dbReference>
<proteinExistence type="inferred from homology"/>
<dbReference type="InterPro" id="IPR005115">
    <property type="entry name" value="Gly_transporter"/>
</dbReference>
<dbReference type="Pfam" id="PF03458">
    <property type="entry name" value="Gly_transporter"/>
    <property type="match status" value="2"/>
</dbReference>
<reference evidence="9 10" key="1">
    <citation type="submission" date="2019-01" db="EMBL/GenBank/DDBJ databases">
        <title>Geovibrio thiophilus DSM 11263, complete genome.</title>
        <authorList>
            <person name="Spring S."/>
            <person name="Bunk B."/>
            <person name="Sproer C."/>
        </authorList>
    </citation>
    <scope>NUCLEOTIDE SEQUENCE [LARGE SCALE GENOMIC DNA]</scope>
    <source>
        <strain evidence="9 10">DSM 11263</strain>
    </source>
</reference>
<dbReference type="Proteomes" id="UP000287502">
    <property type="component" value="Chromosome"/>
</dbReference>
<protein>
    <submittedName>
        <fullName evidence="9">Trimeric intracellular cation channel family protein</fullName>
    </submittedName>
</protein>
<feature type="transmembrane region" description="Helical" evidence="7">
    <location>
        <begin position="31"/>
        <end position="51"/>
    </location>
</feature>
<sequence>MTIPYILDMIGTVAFAVSGALVGVRKEMDFYGVTFLALVTAVGGGTTRDIMVGKIPPIIFADYNYLIVSVVVSFAVFFYHKHFESKMHLFLTMDALGLGVFTVTGVSVGLAYDVGWAGAVMLAVITGTFGGMFRDILSKEIPLVLQKEIYASAAMLGGIIYCLCHYAGINKSISFILVTSFVFSLRMISLRRKWGLPVVRIKQ</sequence>
<name>A0A410K062_9BACT</name>
<feature type="transmembrane region" description="Helical" evidence="7">
    <location>
        <begin position="91"/>
        <end position="110"/>
    </location>
</feature>
<keyword evidence="10" id="KW-1185">Reference proteome</keyword>
<feature type="domain" description="Glycine transporter" evidence="8">
    <location>
        <begin position="5"/>
        <end position="80"/>
    </location>
</feature>
<evidence type="ECO:0000256" key="1">
    <source>
        <dbReference type="ARBA" id="ARBA00004651"/>
    </source>
</evidence>
<dbReference type="AlphaFoldDB" id="A0A410K062"/>
<comment type="similarity">
    <text evidence="2">Belongs to the UPF0126 family.</text>
</comment>
<accession>A0A410K062</accession>
<keyword evidence="5 7" id="KW-1133">Transmembrane helix</keyword>
<evidence type="ECO:0000256" key="7">
    <source>
        <dbReference type="SAM" id="Phobius"/>
    </source>
</evidence>
<dbReference type="KEGG" id="gtl:EP073_09860"/>
<feature type="transmembrane region" description="Helical" evidence="7">
    <location>
        <begin position="174"/>
        <end position="190"/>
    </location>
</feature>
<evidence type="ECO:0000256" key="2">
    <source>
        <dbReference type="ARBA" id="ARBA00008193"/>
    </source>
</evidence>
<feature type="domain" description="Glycine transporter" evidence="8">
    <location>
        <begin position="92"/>
        <end position="165"/>
    </location>
</feature>
<keyword evidence="3" id="KW-1003">Cell membrane</keyword>
<evidence type="ECO:0000256" key="5">
    <source>
        <dbReference type="ARBA" id="ARBA00022989"/>
    </source>
</evidence>
<keyword evidence="6 7" id="KW-0472">Membrane</keyword>
<evidence type="ECO:0000256" key="6">
    <source>
        <dbReference type="ARBA" id="ARBA00023136"/>
    </source>
</evidence>
<gene>
    <name evidence="9" type="ORF">EP073_09860</name>
</gene>